<protein>
    <recommendedName>
        <fullName evidence="4">VanZ-like domain-containing protein</fullName>
    </recommendedName>
</protein>
<keyword evidence="1" id="KW-0812">Transmembrane</keyword>
<evidence type="ECO:0000313" key="3">
    <source>
        <dbReference type="Proteomes" id="UP000054526"/>
    </source>
</evidence>
<gene>
    <name evidence="2" type="ORF">SD71_15435</name>
</gene>
<proteinExistence type="predicted"/>
<evidence type="ECO:0000313" key="2">
    <source>
        <dbReference type="EMBL" id="KIL35190.1"/>
    </source>
</evidence>
<reference evidence="2 3" key="1">
    <citation type="submission" date="2014-12" db="EMBL/GenBank/DDBJ databases">
        <title>Draft genome sequence of Cohnella kolymensis strain B-2846.</title>
        <authorList>
            <person name="Karlyshev A.V."/>
            <person name="Kudryashova E.B."/>
        </authorList>
    </citation>
    <scope>NUCLEOTIDE SEQUENCE [LARGE SCALE GENOMIC DNA]</scope>
    <source>
        <strain evidence="2 3">VKM B-2846</strain>
    </source>
</reference>
<feature type="transmembrane region" description="Helical" evidence="1">
    <location>
        <begin position="57"/>
        <end position="74"/>
    </location>
</feature>
<evidence type="ECO:0000256" key="1">
    <source>
        <dbReference type="SAM" id="Phobius"/>
    </source>
</evidence>
<name>A0ABR5A2C5_9BACL</name>
<keyword evidence="1" id="KW-1133">Transmembrane helix</keyword>
<dbReference type="EMBL" id="JXAL01000024">
    <property type="protein sequence ID" value="KIL35190.1"/>
    <property type="molecule type" value="Genomic_DNA"/>
</dbReference>
<comment type="caution">
    <text evidence="2">The sequence shown here is derived from an EMBL/GenBank/DDBJ whole genome shotgun (WGS) entry which is preliminary data.</text>
</comment>
<keyword evidence="3" id="KW-1185">Reference proteome</keyword>
<evidence type="ECO:0008006" key="4">
    <source>
        <dbReference type="Google" id="ProtNLM"/>
    </source>
</evidence>
<dbReference type="Proteomes" id="UP000054526">
    <property type="component" value="Unassembled WGS sequence"/>
</dbReference>
<organism evidence="2 3">
    <name type="scientific">Cohnella kolymensis</name>
    <dbReference type="NCBI Taxonomy" id="1590652"/>
    <lineage>
        <taxon>Bacteria</taxon>
        <taxon>Bacillati</taxon>
        <taxon>Bacillota</taxon>
        <taxon>Bacilli</taxon>
        <taxon>Bacillales</taxon>
        <taxon>Paenibacillaceae</taxon>
        <taxon>Cohnella</taxon>
    </lineage>
</organism>
<sequence>MVTGFSIVSALCLAQNYTQSLIPEANDGIEISNRIAYWIIGDDGWSTDRFKKSFDQSIYFTLFLIVVCPFIVLIESKVTKRSS</sequence>
<accession>A0ABR5A2C5</accession>
<keyword evidence="1" id="KW-0472">Membrane</keyword>